<dbReference type="OrthoDB" id="6121501at2"/>
<dbReference type="AlphaFoldDB" id="K2KES1"/>
<evidence type="ECO:0000313" key="1">
    <source>
        <dbReference type="EMBL" id="EKE75845.1"/>
    </source>
</evidence>
<dbReference type="STRING" id="745411.B3C1_05282"/>
<evidence type="ECO:0000313" key="2">
    <source>
        <dbReference type="Proteomes" id="UP000006755"/>
    </source>
</evidence>
<accession>K2KES1</accession>
<keyword evidence="2" id="KW-1185">Reference proteome</keyword>
<protein>
    <submittedName>
        <fullName evidence="1">Uncharacterized protein</fullName>
    </submittedName>
</protein>
<name>K2KES1_9GAMM</name>
<proteinExistence type="predicted"/>
<dbReference type="EMBL" id="AMRI01000006">
    <property type="protein sequence ID" value="EKE75845.1"/>
    <property type="molecule type" value="Genomic_DNA"/>
</dbReference>
<comment type="caution">
    <text evidence="1">The sequence shown here is derived from an EMBL/GenBank/DDBJ whole genome shotgun (WGS) entry which is preliminary data.</text>
</comment>
<organism evidence="1 2">
    <name type="scientific">Gallaecimonas xiamenensis 3-C-1</name>
    <dbReference type="NCBI Taxonomy" id="745411"/>
    <lineage>
        <taxon>Bacteria</taxon>
        <taxon>Pseudomonadati</taxon>
        <taxon>Pseudomonadota</taxon>
        <taxon>Gammaproteobacteria</taxon>
        <taxon>Enterobacterales</taxon>
        <taxon>Gallaecimonadaceae</taxon>
        <taxon>Gallaecimonas</taxon>
    </lineage>
</organism>
<gene>
    <name evidence="1" type="ORF">B3C1_05282</name>
</gene>
<dbReference type="RefSeq" id="WP_008483410.1">
    <property type="nucleotide sequence ID" value="NZ_AMRI01000006.1"/>
</dbReference>
<reference evidence="1 2" key="1">
    <citation type="journal article" date="2012" name="J. Bacteriol.">
        <title>Genome Sequence of Gallaecimonas xiamenensis Type Strain 3-C-1.</title>
        <authorList>
            <person name="Lai Q."/>
            <person name="Wang L."/>
            <person name="Wang W."/>
            <person name="Shao Z."/>
        </authorList>
    </citation>
    <scope>NUCLEOTIDE SEQUENCE [LARGE SCALE GENOMIC DNA]</scope>
    <source>
        <strain evidence="1 2">3-C-1</strain>
    </source>
</reference>
<dbReference type="eggNOG" id="ENOG5033CF4">
    <property type="taxonomic scope" value="Bacteria"/>
</dbReference>
<dbReference type="Proteomes" id="UP000006755">
    <property type="component" value="Unassembled WGS sequence"/>
</dbReference>
<sequence length="113" mass="13382">MKAWWQRYLDWRQRQYCRRQLARAFAQQLDSARHKEEQAWHWGRCGAIERQALARCQVLLAWPRGESLGDFLARCRPALAALAQDYRLDPSDPDGYGLGTVRHFERLLEGWQP</sequence>